<dbReference type="Gene3D" id="3.40.630.30">
    <property type="match status" value="1"/>
</dbReference>
<dbReference type="InterPro" id="IPR000182">
    <property type="entry name" value="GNAT_dom"/>
</dbReference>
<proteinExistence type="predicted"/>
<feature type="domain" description="N-acetyltransferase" evidence="2">
    <location>
        <begin position="10"/>
        <end position="95"/>
    </location>
</feature>
<evidence type="ECO:0000259" key="2">
    <source>
        <dbReference type="PROSITE" id="PS51729"/>
    </source>
</evidence>
<dbReference type="InterPro" id="IPR031165">
    <property type="entry name" value="GNAT_YJDJ"/>
</dbReference>
<organism evidence="3">
    <name type="scientific">uncultured Chloroflexia bacterium</name>
    <dbReference type="NCBI Taxonomy" id="1672391"/>
    <lineage>
        <taxon>Bacteria</taxon>
        <taxon>Bacillati</taxon>
        <taxon>Chloroflexota</taxon>
        <taxon>Chloroflexia</taxon>
        <taxon>environmental samples</taxon>
    </lineage>
</organism>
<dbReference type="PANTHER" id="PTHR31435">
    <property type="entry name" value="PROTEIN NATD1"/>
    <property type="match status" value="1"/>
</dbReference>
<dbReference type="Pfam" id="PF14542">
    <property type="entry name" value="Acetyltransf_CG"/>
    <property type="match status" value="1"/>
</dbReference>
<evidence type="ECO:0000313" key="3">
    <source>
        <dbReference type="EMBL" id="CAA9259511.1"/>
    </source>
</evidence>
<dbReference type="PROSITE" id="PS51186">
    <property type="entry name" value="GNAT"/>
    <property type="match status" value="1"/>
</dbReference>
<dbReference type="GO" id="GO:0016747">
    <property type="term" value="F:acyltransferase activity, transferring groups other than amino-acyl groups"/>
    <property type="evidence" value="ECO:0007669"/>
    <property type="project" value="InterPro"/>
</dbReference>
<name>A0A6J4IUC9_9CHLR</name>
<dbReference type="InterPro" id="IPR045057">
    <property type="entry name" value="Gcn5-rel_NAT"/>
</dbReference>
<feature type="domain" description="N-acetyltransferase" evidence="1">
    <location>
        <begin position="1"/>
        <end position="100"/>
    </location>
</feature>
<dbReference type="InterPro" id="IPR016181">
    <property type="entry name" value="Acyl_CoA_acyltransferase"/>
</dbReference>
<evidence type="ECO:0000259" key="1">
    <source>
        <dbReference type="PROSITE" id="PS51186"/>
    </source>
</evidence>
<protein>
    <submittedName>
        <fullName evidence="3">Uncharacterized protein</fullName>
    </submittedName>
</protein>
<dbReference type="EMBL" id="CADCTR010000716">
    <property type="protein sequence ID" value="CAA9259511.1"/>
    <property type="molecule type" value="Genomic_DNA"/>
</dbReference>
<dbReference type="AlphaFoldDB" id="A0A6J4IUC9"/>
<dbReference type="SUPFAM" id="SSF55729">
    <property type="entry name" value="Acyl-CoA N-acyltransferases (Nat)"/>
    <property type="match status" value="1"/>
</dbReference>
<sequence length="103" mass="11902">MEPVQDLTIKNNTEAQRFEAELDGERAVTDYYLNNNIIILRHTEVSPALEGRGVARKLVQTALDEAREKGYQVMPLCPYVAGFIRKHPEYQDLVMARFKYMVI</sequence>
<gene>
    <name evidence="3" type="ORF">AVDCRST_MAG93-2124</name>
</gene>
<dbReference type="CDD" id="cd04301">
    <property type="entry name" value="NAT_SF"/>
    <property type="match status" value="1"/>
</dbReference>
<dbReference type="PROSITE" id="PS51729">
    <property type="entry name" value="GNAT_YJDJ"/>
    <property type="match status" value="1"/>
</dbReference>
<accession>A0A6J4IUC9</accession>
<reference evidence="3" key="1">
    <citation type="submission" date="2020-02" db="EMBL/GenBank/DDBJ databases">
        <authorList>
            <person name="Meier V. D."/>
        </authorList>
    </citation>
    <scope>NUCLEOTIDE SEQUENCE</scope>
    <source>
        <strain evidence="3">AVDCRST_MAG93</strain>
    </source>
</reference>
<dbReference type="PANTHER" id="PTHR31435:SF10">
    <property type="entry name" value="BSR4717 PROTEIN"/>
    <property type="match status" value="1"/>
</dbReference>